<dbReference type="Gene3D" id="3.30.565.10">
    <property type="entry name" value="Histidine kinase-like ATPase, C-terminal domain"/>
    <property type="match status" value="1"/>
</dbReference>
<dbReference type="InterPro" id="IPR032834">
    <property type="entry name" value="NatK-like_C"/>
</dbReference>
<keyword evidence="1" id="KW-1133">Transmembrane helix</keyword>
<feature type="transmembrane region" description="Helical" evidence="1">
    <location>
        <begin position="126"/>
        <end position="144"/>
    </location>
</feature>
<evidence type="ECO:0000313" key="3">
    <source>
        <dbReference type="EMBL" id="CUO54858.1"/>
    </source>
</evidence>
<dbReference type="PANTHER" id="PTHR40448:SF1">
    <property type="entry name" value="TWO-COMPONENT SENSOR HISTIDINE KINASE"/>
    <property type="match status" value="1"/>
</dbReference>
<organism evidence="3 4">
    <name type="scientific">Clostridium disporicum</name>
    <dbReference type="NCBI Taxonomy" id="84024"/>
    <lineage>
        <taxon>Bacteria</taxon>
        <taxon>Bacillati</taxon>
        <taxon>Bacillota</taxon>
        <taxon>Clostridia</taxon>
        <taxon>Eubacteriales</taxon>
        <taxon>Clostridiaceae</taxon>
        <taxon>Clostridium</taxon>
    </lineage>
</organism>
<dbReference type="PANTHER" id="PTHR40448">
    <property type="entry name" value="TWO-COMPONENT SENSOR HISTIDINE KINASE"/>
    <property type="match status" value="1"/>
</dbReference>
<feature type="transmembrane region" description="Helical" evidence="1">
    <location>
        <begin position="193"/>
        <end position="211"/>
    </location>
</feature>
<evidence type="ECO:0000256" key="1">
    <source>
        <dbReference type="SAM" id="Phobius"/>
    </source>
</evidence>
<accession>A0A174G0Z2</accession>
<evidence type="ECO:0000259" key="2">
    <source>
        <dbReference type="Pfam" id="PF14501"/>
    </source>
</evidence>
<dbReference type="InterPro" id="IPR036890">
    <property type="entry name" value="HATPase_C_sf"/>
</dbReference>
<reference evidence="3 4" key="1">
    <citation type="submission" date="2015-09" db="EMBL/GenBank/DDBJ databases">
        <authorList>
            <consortium name="Pathogen Informatics"/>
        </authorList>
    </citation>
    <scope>NUCLEOTIDE SEQUENCE [LARGE SCALE GENOMIC DNA]</scope>
    <source>
        <strain evidence="3 4">2789STDY5834855</strain>
    </source>
</reference>
<dbReference type="SUPFAM" id="SSF55874">
    <property type="entry name" value="ATPase domain of HSP90 chaperone/DNA topoisomerase II/histidine kinase"/>
    <property type="match status" value="1"/>
</dbReference>
<feature type="domain" description="Sensor histidine kinase NatK-like C-terminal" evidence="2">
    <location>
        <begin position="329"/>
        <end position="427"/>
    </location>
</feature>
<dbReference type="AlphaFoldDB" id="A0A174G0Z2"/>
<feature type="transmembrane region" description="Helical" evidence="1">
    <location>
        <begin position="85"/>
        <end position="106"/>
    </location>
</feature>
<feature type="transmembrane region" description="Helical" evidence="1">
    <location>
        <begin position="156"/>
        <end position="177"/>
    </location>
</feature>
<keyword evidence="1" id="KW-0812">Transmembrane</keyword>
<dbReference type="Pfam" id="PF14501">
    <property type="entry name" value="HATPase_c_5"/>
    <property type="match status" value="1"/>
</dbReference>
<evidence type="ECO:0000313" key="4">
    <source>
        <dbReference type="Proteomes" id="UP000095558"/>
    </source>
</evidence>
<keyword evidence="3" id="KW-0418">Kinase</keyword>
<sequence>MQFIDYFIKLIICIFNIGTTLYFFDNVLNYNKTLKSSTRVLYVIVHLLFLYVGTYIGVIPTIIGYYSILLVCGIYIKGRIKLINFFWIIQFVSNCLSVYFIVYTLGRLLRKYTILALLNQSFLLDESLHLISVLLQIFIIKFHIKQKDFIEKFSNSQILISSFIFIIIQLCLIIQLLDNIGIVAFNIIYKTEISILLCCINGFLYKILIILSKEIEEKYLLEMSIKQTELEEKYIKEISEIYTNIKSWKHDYRNNINVICNLAIANEHKKLFDYIEELDKEILIVEALIYTEDFLIDSIITSKYLYGNSKKIEFNIKSEKIRRGNISDFDINIILSNILDNAIEGALKSKEKIIYIDIFEKNNNIVFKIKNTFDGKIKKINENYITTKEGNIHGLGIHRVISTVNKYNGVIYMNNDENIFENKVIIPIN</sequence>
<dbReference type="Proteomes" id="UP000095558">
    <property type="component" value="Unassembled WGS sequence"/>
</dbReference>
<dbReference type="CDD" id="cd16935">
    <property type="entry name" value="HATPase_AgrC-ComD-like"/>
    <property type="match status" value="1"/>
</dbReference>
<dbReference type="GO" id="GO:0042802">
    <property type="term" value="F:identical protein binding"/>
    <property type="evidence" value="ECO:0007669"/>
    <property type="project" value="TreeGrafter"/>
</dbReference>
<protein>
    <submittedName>
        <fullName evidence="3">Signal transduction histidine kinase regulating citrate/malate metabolism</fullName>
    </submittedName>
</protein>
<dbReference type="EMBL" id="CYZV01000030">
    <property type="protein sequence ID" value="CUO54858.1"/>
    <property type="molecule type" value="Genomic_DNA"/>
</dbReference>
<feature type="transmembrane region" description="Helical" evidence="1">
    <location>
        <begin position="6"/>
        <end position="28"/>
    </location>
</feature>
<keyword evidence="1" id="KW-0472">Membrane</keyword>
<gene>
    <name evidence="3" type="ORF">ERS852470_02664</name>
</gene>
<proteinExistence type="predicted"/>
<keyword evidence="3" id="KW-0808">Transferase</keyword>
<name>A0A174G0Z2_9CLOT</name>
<dbReference type="GO" id="GO:0016301">
    <property type="term" value="F:kinase activity"/>
    <property type="evidence" value="ECO:0007669"/>
    <property type="project" value="UniProtKB-KW"/>
</dbReference>
<feature type="transmembrane region" description="Helical" evidence="1">
    <location>
        <begin position="40"/>
        <end position="56"/>
    </location>
</feature>